<gene>
    <name evidence="2" type="ORF">ACFOOL_16375</name>
</gene>
<reference evidence="3" key="1">
    <citation type="journal article" date="2019" name="Int. J. Syst. Evol. Microbiol.">
        <title>The Global Catalogue of Microorganisms (GCM) 10K type strain sequencing project: providing services to taxonomists for standard genome sequencing and annotation.</title>
        <authorList>
            <consortium name="The Broad Institute Genomics Platform"/>
            <consortium name="The Broad Institute Genome Sequencing Center for Infectious Disease"/>
            <person name="Wu L."/>
            <person name="Ma J."/>
        </authorList>
    </citation>
    <scope>NUCLEOTIDE SEQUENCE [LARGE SCALE GENOMIC DNA]</scope>
    <source>
        <strain evidence="3">KCTC 42281</strain>
    </source>
</reference>
<comment type="caution">
    <text evidence="2">The sequence shown here is derived from an EMBL/GenBank/DDBJ whole genome shotgun (WGS) entry which is preliminary data.</text>
</comment>
<dbReference type="Proteomes" id="UP001595613">
    <property type="component" value="Unassembled WGS sequence"/>
</dbReference>
<proteinExistence type="predicted"/>
<accession>A0ABV7X719</accession>
<evidence type="ECO:0000256" key="1">
    <source>
        <dbReference type="SAM" id="Phobius"/>
    </source>
</evidence>
<feature type="transmembrane region" description="Helical" evidence="1">
    <location>
        <begin position="24"/>
        <end position="45"/>
    </location>
</feature>
<keyword evidence="1" id="KW-0812">Transmembrane</keyword>
<keyword evidence="3" id="KW-1185">Reference proteome</keyword>
<keyword evidence="1" id="KW-0472">Membrane</keyword>
<name>A0ABV7X719_9HYPH</name>
<evidence type="ECO:0000313" key="3">
    <source>
        <dbReference type="Proteomes" id="UP001595613"/>
    </source>
</evidence>
<dbReference type="RefSeq" id="WP_380098454.1">
    <property type="nucleotide sequence ID" value="NZ_JBHRYD010000018.1"/>
</dbReference>
<evidence type="ECO:0000313" key="2">
    <source>
        <dbReference type="EMBL" id="MFC3706324.1"/>
    </source>
</evidence>
<sequence>MNTLSHQIPSATGLLPIREQLREAALHLAVFVIATPILFELAHWLRG</sequence>
<protein>
    <submittedName>
        <fullName evidence="2">Uncharacterized protein</fullName>
    </submittedName>
</protein>
<organism evidence="2 3">
    <name type="scientific">Devosia honganensis</name>
    <dbReference type="NCBI Taxonomy" id="1610527"/>
    <lineage>
        <taxon>Bacteria</taxon>
        <taxon>Pseudomonadati</taxon>
        <taxon>Pseudomonadota</taxon>
        <taxon>Alphaproteobacteria</taxon>
        <taxon>Hyphomicrobiales</taxon>
        <taxon>Devosiaceae</taxon>
        <taxon>Devosia</taxon>
    </lineage>
</organism>
<keyword evidence="1" id="KW-1133">Transmembrane helix</keyword>
<dbReference type="EMBL" id="JBHRYD010000018">
    <property type="protein sequence ID" value="MFC3706324.1"/>
    <property type="molecule type" value="Genomic_DNA"/>
</dbReference>